<feature type="transmembrane region" description="Helical" evidence="7">
    <location>
        <begin position="101"/>
        <end position="121"/>
    </location>
</feature>
<dbReference type="Proteomes" id="UP000642070">
    <property type="component" value="Unassembled WGS sequence"/>
</dbReference>
<dbReference type="PROSITE" id="PS50928">
    <property type="entry name" value="ABC_TM1"/>
    <property type="match status" value="1"/>
</dbReference>
<keyword evidence="5 7" id="KW-1133">Transmembrane helix</keyword>
<feature type="transmembrane region" description="Helical" evidence="7">
    <location>
        <begin position="202"/>
        <end position="222"/>
    </location>
</feature>
<dbReference type="Gene3D" id="1.10.3720.10">
    <property type="entry name" value="MetI-like"/>
    <property type="match status" value="1"/>
</dbReference>
<dbReference type="SUPFAM" id="SSF161098">
    <property type="entry name" value="MetI-like"/>
    <property type="match status" value="1"/>
</dbReference>
<evidence type="ECO:0000256" key="5">
    <source>
        <dbReference type="ARBA" id="ARBA00022989"/>
    </source>
</evidence>
<dbReference type="PANTHER" id="PTHR43227:SF8">
    <property type="entry name" value="DIACETYLCHITOBIOSE UPTAKE SYSTEM PERMEASE PROTEIN DASB"/>
    <property type="match status" value="1"/>
</dbReference>
<dbReference type="CDD" id="cd06261">
    <property type="entry name" value="TM_PBP2"/>
    <property type="match status" value="1"/>
</dbReference>
<feature type="domain" description="ABC transmembrane type-1" evidence="8">
    <location>
        <begin position="63"/>
        <end position="276"/>
    </location>
</feature>
<keyword evidence="4 7" id="KW-0812">Transmembrane</keyword>
<feature type="transmembrane region" description="Helical" evidence="7">
    <location>
        <begin position="255"/>
        <end position="277"/>
    </location>
</feature>
<feature type="transmembrane region" description="Helical" evidence="7">
    <location>
        <begin position="150"/>
        <end position="173"/>
    </location>
</feature>
<keyword evidence="6 7" id="KW-0472">Membrane</keyword>
<evidence type="ECO:0000256" key="6">
    <source>
        <dbReference type="ARBA" id="ARBA00023136"/>
    </source>
</evidence>
<keyword evidence="10" id="KW-1185">Reference proteome</keyword>
<reference evidence="9" key="1">
    <citation type="journal article" date="2014" name="Int. J. Syst. Evol. Microbiol.">
        <title>Complete genome sequence of Corynebacterium casei LMG S-19264T (=DSM 44701T), isolated from a smear-ripened cheese.</title>
        <authorList>
            <consortium name="US DOE Joint Genome Institute (JGI-PGF)"/>
            <person name="Walter F."/>
            <person name="Albersmeier A."/>
            <person name="Kalinowski J."/>
            <person name="Ruckert C."/>
        </authorList>
    </citation>
    <scope>NUCLEOTIDE SEQUENCE</scope>
    <source>
        <strain evidence="9">JCM 19831</strain>
    </source>
</reference>
<comment type="similarity">
    <text evidence="7">Belongs to the binding-protein-dependent transport system permease family.</text>
</comment>
<reference evidence="9" key="2">
    <citation type="submission" date="2020-09" db="EMBL/GenBank/DDBJ databases">
        <authorList>
            <person name="Sun Q."/>
            <person name="Ohkuma M."/>
        </authorList>
    </citation>
    <scope>NUCLEOTIDE SEQUENCE</scope>
    <source>
        <strain evidence="9">JCM 19831</strain>
    </source>
</reference>
<dbReference type="EMBL" id="BMPI01000034">
    <property type="protein sequence ID" value="GGM52007.1"/>
    <property type="molecule type" value="Genomic_DNA"/>
</dbReference>
<feature type="transmembrane region" description="Helical" evidence="7">
    <location>
        <begin position="67"/>
        <end position="89"/>
    </location>
</feature>
<dbReference type="Pfam" id="PF00528">
    <property type="entry name" value="BPD_transp_1"/>
    <property type="match status" value="1"/>
</dbReference>
<evidence type="ECO:0000256" key="7">
    <source>
        <dbReference type="RuleBase" id="RU363032"/>
    </source>
</evidence>
<comment type="subcellular location">
    <subcellularLocation>
        <location evidence="1 7">Cell membrane</location>
        <topology evidence="1 7">Multi-pass membrane protein</topology>
    </subcellularLocation>
</comment>
<dbReference type="PANTHER" id="PTHR43227">
    <property type="entry name" value="BLL4140 PROTEIN"/>
    <property type="match status" value="1"/>
</dbReference>
<dbReference type="InterPro" id="IPR035906">
    <property type="entry name" value="MetI-like_sf"/>
</dbReference>
<dbReference type="AlphaFoldDB" id="A0A917X1C9"/>
<evidence type="ECO:0000256" key="4">
    <source>
        <dbReference type="ARBA" id="ARBA00022692"/>
    </source>
</evidence>
<evidence type="ECO:0000256" key="3">
    <source>
        <dbReference type="ARBA" id="ARBA00022475"/>
    </source>
</evidence>
<dbReference type="GO" id="GO:0005886">
    <property type="term" value="C:plasma membrane"/>
    <property type="evidence" value="ECO:0007669"/>
    <property type="project" value="UniProtKB-SubCell"/>
</dbReference>
<organism evidence="9 10">
    <name type="scientific">Dactylosporangium sucinum</name>
    <dbReference type="NCBI Taxonomy" id="1424081"/>
    <lineage>
        <taxon>Bacteria</taxon>
        <taxon>Bacillati</taxon>
        <taxon>Actinomycetota</taxon>
        <taxon>Actinomycetes</taxon>
        <taxon>Micromonosporales</taxon>
        <taxon>Micromonosporaceae</taxon>
        <taxon>Dactylosporangium</taxon>
    </lineage>
</organism>
<evidence type="ECO:0000256" key="2">
    <source>
        <dbReference type="ARBA" id="ARBA00022448"/>
    </source>
</evidence>
<gene>
    <name evidence="9" type="ORF">GCM10007977_062090</name>
</gene>
<keyword evidence="2 7" id="KW-0813">Transport</keyword>
<evidence type="ECO:0000313" key="10">
    <source>
        <dbReference type="Proteomes" id="UP000642070"/>
    </source>
</evidence>
<evidence type="ECO:0000256" key="1">
    <source>
        <dbReference type="ARBA" id="ARBA00004651"/>
    </source>
</evidence>
<proteinExistence type="inferred from homology"/>
<comment type="caution">
    <text evidence="9">The sequence shown here is derived from an EMBL/GenBank/DDBJ whole genome shotgun (WGS) entry which is preliminary data.</text>
</comment>
<name>A0A917X1C9_9ACTN</name>
<evidence type="ECO:0000313" key="9">
    <source>
        <dbReference type="EMBL" id="GGM52007.1"/>
    </source>
</evidence>
<dbReference type="InterPro" id="IPR050809">
    <property type="entry name" value="UgpAE/MalFG_permease"/>
</dbReference>
<dbReference type="InterPro" id="IPR000515">
    <property type="entry name" value="MetI-like"/>
</dbReference>
<sequence length="287" mass="31082">MLAAPFAVLFAAFYLAPIGYAVWASLHKRVQTGGFGFSAPSVNFVWFDNYAQVLADPSFGRGIVRTLLFGIVQVPVMLVIALALALILDSGLAWLGRTFRIVYFLPYAVPGVIAAILWGFLYSPAVSPISDVLSHTPLGRVNFLSSDATLWSIANIVTWSWTGYNMLIIFAALQAVPRDILEAARTDGATEFAIALRIKVPMLVPALVLTGVFSIIGTLQLFTEPSVLAKLTGSVDSAYTPNLMAYTAAFVSNNIYYSAAISVCIALITFVLSFVLLRATWRRALEA</sequence>
<protein>
    <submittedName>
        <fullName evidence="9">Sugar ABC transporter permease</fullName>
    </submittedName>
</protein>
<dbReference type="GO" id="GO:0055085">
    <property type="term" value="P:transmembrane transport"/>
    <property type="evidence" value="ECO:0007669"/>
    <property type="project" value="InterPro"/>
</dbReference>
<evidence type="ECO:0000259" key="8">
    <source>
        <dbReference type="PROSITE" id="PS50928"/>
    </source>
</evidence>
<accession>A0A917X1C9</accession>
<keyword evidence="3" id="KW-1003">Cell membrane</keyword>